<dbReference type="AlphaFoldDB" id="A0A0L8HZX5"/>
<organism evidence="2">
    <name type="scientific">Octopus bimaculoides</name>
    <name type="common">California two-spotted octopus</name>
    <dbReference type="NCBI Taxonomy" id="37653"/>
    <lineage>
        <taxon>Eukaryota</taxon>
        <taxon>Metazoa</taxon>
        <taxon>Spiralia</taxon>
        <taxon>Lophotrochozoa</taxon>
        <taxon>Mollusca</taxon>
        <taxon>Cephalopoda</taxon>
        <taxon>Coleoidea</taxon>
        <taxon>Octopodiformes</taxon>
        <taxon>Octopoda</taxon>
        <taxon>Incirrata</taxon>
        <taxon>Octopodidae</taxon>
        <taxon>Octopus</taxon>
    </lineage>
</organism>
<gene>
    <name evidence="2" type="ORF">OCBIM_22002001mg</name>
</gene>
<protein>
    <recommendedName>
        <fullName evidence="1">CS domain-containing protein</fullName>
    </recommendedName>
</protein>
<dbReference type="Pfam" id="PF04969">
    <property type="entry name" value="CS"/>
    <property type="match status" value="1"/>
</dbReference>
<name>A0A0L8HZX5_OCTBM</name>
<dbReference type="Gene3D" id="2.60.40.790">
    <property type="match status" value="1"/>
</dbReference>
<proteinExistence type="predicted"/>
<reference evidence="2" key="1">
    <citation type="submission" date="2015-07" db="EMBL/GenBank/DDBJ databases">
        <title>MeaNS - Measles Nucleotide Surveillance Program.</title>
        <authorList>
            <person name="Tran T."/>
            <person name="Druce J."/>
        </authorList>
    </citation>
    <scope>NUCLEOTIDE SEQUENCE</scope>
    <source>
        <strain evidence="2">UCB-OBI-ISO-001</strain>
        <tissue evidence="2">Gonad</tissue>
    </source>
</reference>
<dbReference type="GO" id="GO:0006457">
    <property type="term" value="P:protein folding"/>
    <property type="evidence" value="ECO:0007669"/>
    <property type="project" value="TreeGrafter"/>
</dbReference>
<evidence type="ECO:0000313" key="2">
    <source>
        <dbReference type="EMBL" id="KOF94345.1"/>
    </source>
</evidence>
<dbReference type="PANTHER" id="PTHR12356:SF18">
    <property type="entry name" value="NUDC DOMAIN-CONTAINING PROTEIN 2"/>
    <property type="match status" value="1"/>
</dbReference>
<dbReference type="EMBL" id="KQ416979">
    <property type="protein sequence ID" value="KOF94345.1"/>
    <property type="molecule type" value="Genomic_DNA"/>
</dbReference>
<dbReference type="InterPro" id="IPR008978">
    <property type="entry name" value="HSP20-like_chaperone"/>
</dbReference>
<evidence type="ECO:0000259" key="1">
    <source>
        <dbReference type="PROSITE" id="PS51203"/>
    </source>
</evidence>
<dbReference type="STRING" id="37653.A0A0L8HZX5"/>
<dbReference type="InterPro" id="IPR007052">
    <property type="entry name" value="CS_dom"/>
</dbReference>
<feature type="domain" description="CS" evidence="1">
    <location>
        <begin position="13"/>
        <end position="103"/>
    </location>
</feature>
<dbReference type="PANTHER" id="PTHR12356">
    <property type="entry name" value="NUCLEAR MOVEMENT PROTEIN NUDC"/>
    <property type="match status" value="1"/>
</dbReference>
<dbReference type="Gene3D" id="1.20.5.740">
    <property type="entry name" value="Single helix bin"/>
    <property type="match status" value="1"/>
</dbReference>
<dbReference type="OrthoDB" id="515366at2759"/>
<dbReference type="GO" id="GO:0005737">
    <property type="term" value="C:cytoplasm"/>
    <property type="evidence" value="ECO:0007669"/>
    <property type="project" value="TreeGrafter"/>
</dbReference>
<accession>A0A0L8HZX5</accession>
<sequence length="153" mass="17229">MAHFEEKSGIVPVKTPWGAWWQTVDEVFVLVNVQPGTSGRDIKCTIQPRHLKLVVKGETVIDGQLADVVRADDCLWTLEDKCKVDLCLLKSFCGAEKCWKSLLEGQYQADPYTFDQMEKKLTLQRFQYENPGFDFSGAAMTGNYQGGGPKFNT</sequence>
<dbReference type="SUPFAM" id="SSF49764">
    <property type="entry name" value="HSP20-like chaperones"/>
    <property type="match status" value="1"/>
</dbReference>
<dbReference type="PROSITE" id="PS51203">
    <property type="entry name" value="CS"/>
    <property type="match status" value="1"/>
</dbReference>
<dbReference type="GO" id="GO:0051082">
    <property type="term" value="F:unfolded protein binding"/>
    <property type="evidence" value="ECO:0007669"/>
    <property type="project" value="TreeGrafter"/>
</dbReference>
<dbReference type="InterPro" id="IPR037898">
    <property type="entry name" value="NudC_fam"/>
</dbReference>
<dbReference type="FunFam" id="1.20.5.740:FF:000001">
    <property type="entry name" value="nudC domain-containing protein 2"/>
    <property type="match status" value="1"/>
</dbReference>